<dbReference type="EMBL" id="JASOOE010000002">
    <property type="protein sequence ID" value="MDK7186520.1"/>
    <property type="molecule type" value="Genomic_DNA"/>
</dbReference>
<gene>
    <name evidence="1" type="ORF">QP433_00820</name>
</gene>
<dbReference type="RefSeq" id="WP_285065178.1">
    <property type="nucleotide sequence ID" value="NZ_JASOOE010000002.1"/>
</dbReference>
<organism evidence="1 2">
    <name type="scientific">Facklamia hominis</name>
    <dbReference type="NCBI Taxonomy" id="178214"/>
    <lineage>
        <taxon>Bacteria</taxon>
        <taxon>Bacillati</taxon>
        <taxon>Bacillota</taxon>
        <taxon>Bacilli</taxon>
        <taxon>Lactobacillales</taxon>
        <taxon>Aerococcaceae</taxon>
        <taxon>Facklamia</taxon>
    </lineage>
</organism>
<sequence>MKGLIVYYSDFDLNQSYAYALHHLLHFPILPLDELDTQTLDQYDVVIVGTWILQGEIRQAKKINSLIEAFPQPFWVFYTVGISTPSLTNFEAIMQRSFSAKALKRMVAYHYRLRIASKRFTLMYLASKQMAMQPGTTLDEVYLGPEGLHLLEKYGSMVEPNDLKEIGPMVKYVEALEAFVD</sequence>
<protein>
    <recommendedName>
        <fullName evidence="3">Flavodoxin domain-containing protein</fullName>
    </recommendedName>
</protein>
<dbReference type="AlphaFoldDB" id="A0AAJ1Q2Z4"/>
<name>A0AAJ1Q2Z4_9LACT</name>
<accession>A0AAJ1Q2Z4</accession>
<reference evidence="1" key="1">
    <citation type="submission" date="2023-05" db="EMBL/GenBank/DDBJ databases">
        <title>Cataloging the Phylogenetic Diversity of Human Bladder Bacteria.</title>
        <authorList>
            <person name="Du J."/>
        </authorList>
    </citation>
    <scope>NUCLEOTIDE SEQUENCE</scope>
    <source>
        <strain evidence="1">UMB1231</strain>
    </source>
</reference>
<proteinExistence type="predicted"/>
<evidence type="ECO:0008006" key="3">
    <source>
        <dbReference type="Google" id="ProtNLM"/>
    </source>
</evidence>
<evidence type="ECO:0000313" key="2">
    <source>
        <dbReference type="Proteomes" id="UP001229251"/>
    </source>
</evidence>
<dbReference type="InterPro" id="IPR029039">
    <property type="entry name" value="Flavoprotein-like_sf"/>
</dbReference>
<comment type="caution">
    <text evidence="1">The sequence shown here is derived from an EMBL/GenBank/DDBJ whole genome shotgun (WGS) entry which is preliminary data.</text>
</comment>
<dbReference type="Proteomes" id="UP001229251">
    <property type="component" value="Unassembled WGS sequence"/>
</dbReference>
<evidence type="ECO:0000313" key="1">
    <source>
        <dbReference type="EMBL" id="MDK7186520.1"/>
    </source>
</evidence>
<dbReference type="SUPFAM" id="SSF52218">
    <property type="entry name" value="Flavoproteins"/>
    <property type="match status" value="1"/>
</dbReference>